<sequence>MKKRAPTRQGSLRERIPRSEDASMQFSMDERIEDCLLTIGALEYVVWTTLITNTKYLSGLLTLDYSLKKHKSKYPLVALYTDAFPAEGHAALEARGIPKQRIEYLLPKNGKDYSADPRFYDCWSKLTPFSLVEYERVVQLDSDMLVTQNMDELMEIELDPPSMAGKGKRVFAAGHACVCNPLKKPHYPKDWIPSNCAFTSQHSTPDLAQTTAPSPEVGPLGFMNGGLQVVNPSRAVYDLILAHLESDAVIDMDFADQSLLSDLFRGCWVPLPYIYNALKTLRWEGVHAEIWRDDKVKNVHYILAPKPWDEVDEEGNNISKDPTHAWWVSANKERLALEKKEGVKVDGF</sequence>
<dbReference type="STRING" id="857342.A0A2T3B434"/>
<accession>A0A2T3B434</accession>
<reference evidence="1 2" key="1">
    <citation type="journal article" date="2018" name="New Phytol.">
        <title>Comparative genomics and transcriptomics depict ericoid mycorrhizal fungi as versatile saprotrophs and plant mutualists.</title>
        <authorList>
            <person name="Martino E."/>
            <person name="Morin E."/>
            <person name="Grelet G.A."/>
            <person name="Kuo A."/>
            <person name="Kohler A."/>
            <person name="Daghino S."/>
            <person name="Barry K.W."/>
            <person name="Cichocki N."/>
            <person name="Clum A."/>
            <person name="Dockter R.B."/>
            <person name="Hainaut M."/>
            <person name="Kuo R.C."/>
            <person name="LaButti K."/>
            <person name="Lindahl B.D."/>
            <person name="Lindquist E.A."/>
            <person name="Lipzen A."/>
            <person name="Khouja H.R."/>
            <person name="Magnuson J."/>
            <person name="Murat C."/>
            <person name="Ohm R.A."/>
            <person name="Singer S.W."/>
            <person name="Spatafora J.W."/>
            <person name="Wang M."/>
            <person name="Veneault-Fourrey C."/>
            <person name="Henrissat B."/>
            <person name="Grigoriev I.V."/>
            <person name="Martin F.M."/>
            <person name="Perotto S."/>
        </authorList>
    </citation>
    <scope>NUCLEOTIDE SEQUENCE [LARGE SCALE GENOMIC DNA]</scope>
    <source>
        <strain evidence="1 2">ATCC 22711</strain>
    </source>
</reference>
<dbReference type="FunFam" id="3.90.550.10:FF:000171">
    <property type="entry name" value="Glycosyl transferase family protein"/>
    <property type="match status" value="1"/>
</dbReference>
<dbReference type="InterPro" id="IPR029044">
    <property type="entry name" value="Nucleotide-diphossugar_trans"/>
</dbReference>
<dbReference type="InParanoid" id="A0A2T3B434"/>
<keyword evidence="1" id="KW-0808">Transferase</keyword>
<protein>
    <submittedName>
        <fullName evidence="1">Glycosyltransferase family 8 protein</fullName>
    </submittedName>
</protein>
<dbReference type="GO" id="GO:0016757">
    <property type="term" value="F:glycosyltransferase activity"/>
    <property type="evidence" value="ECO:0007669"/>
    <property type="project" value="InterPro"/>
</dbReference>
<proteinExistence type="predicted"/>
<keyword evidence="2" id="KW-1185">Reference proteome</keyword>
<dbReference type="CDD" id="cd02537">
    <property type="entry name" value="GT8_Glycogenin"/>
    <property type="match status" value="1"/>
</dbReference>
<gene>
    <name evidence="1" type="ORF">M430DRAFT_41714</name>
</gene>
<evidence type="ECO:0000313" key="2">
    <source>
        <dbReference type="Proteomes" id="UP000241818"/>
    </source>
</evidence>
<dbReference type="Pfam" id="PF01501">
    <property type="entry name" value="Glyco_transf_8"/>
    <property type="match status" value="1"/>
</dbReference>
<dbReference type="PANTHER" id="PTHR11183">
    <property type="entry name" value="GLYCOGENIN SUBFAMILY MEMBER"/>
    <property type="match status" value="1"/>
</dbReference>
<dbReference type="GeneID" id="36575578"/>
<dbReference type="AlphaFoldDB" id="A0A2T3B434"/>
<dbReference type="SUPFAM" id="SSF53448">
    <property type="entry name" value="Nucleotide-diphospho-sugar transferases"/>
    <property type="match status" value="1"/>
</dbReference>
<dbReference type="Gene3D" id="3.90.550.10">
    <property type="entry name" value="Spore Coat Polysaccharide Biosynthesis Protein SpsA, Chain A"/>
    <property type="match status" value="1"/>
</dbReference>
<dbReference type="Proteomes" id="UP000241818">
    <property type="component" value="Unassembled WGS sequence"/>
</dbReference>
<organism evidence="1 2">
    <name type="scientific">Amorphotheca resinae ATCC 22711</name>
    <dbReference type="NCBI Taxonomy" id="857342"/>
    <lineage>
        <taxon>Eukaryota</taxon>
        <taxon>Fungi</taxon>
        <taxon>Dikarya</taxon>
        <taxon>Ascomycota</taxon>
        <taxon>Pezizomycotina</taxon>
        <taxon>Leotiomycetes</taxon>
        <taxon>Helotiales</taxon>
        <taxon>Amorphothecaceae</taxon>
        <taxon>Amorphotheca</taxon>
    </lineage>
</organism>
<dbReference type="RefSeq" id="XP_024721672.1">
    <property type="nucleotide sequence ID" value="XM_024867497.1"/>
</dbReference>
<name>A0A2T3B434_AMORE</name>
<evidence type="ECO:0000313" key="1">
    <source>
        <dbReference type="EMBL" id="PSS20402.1"/>
    </source>
</evidence>
<dbReference type="InterPro" id="IPR002495">
    <property type="entry name" value="Glyco_trans_8"/>
</dbReference>
<dbReference type="EMBL" id="KZ679010">
    <property type="protein sequence ID" value="PSS20402.1"/>
    <property type="molecule type" value="Genomic_DNA"/>
</dbReference>
<dbReference type="OrthoDB" id="2014201at2759"/>
<dbReference type="InterPro" id="IPR050587">
    <property type="entry name" value="GNT1/Glycosyltrans_8"/>
</dbReference>